<keyword evidence="4 7" id="KW-1133">Transmembrane helix</keyword>
<evidence type="ECO:0000256" key="5">
    <source>
        <dbReference type="ARBA" id="ARBA00023136"/>
    </source>
</evidence>
<dbReference type="PANTHER" id="PTHR30477:SF13">
    <property type="entry name" value="IRON TRANSPORT SYSTEM MEMBRANE PROTEIN HI_0360-RELATED"/>
    <property type="match status" value="1"/>
</dbReference>
<name>A0A6B1DMW2_9CHLR</name>
<gene>
    <name evidence="8" type="ORF">F4Y08_00555</name>
</gene>
<keyword evidence="3 6" id="KW-0812">Transmembrane</keyword>
<accession>A0A6B1DMW2</accession>
<dbReference type="EMBL" id="VXPY01000005">
    <property type="protein sequence ID" value="MYD88820.1"/>
    <property type="molecule type" value="Genomic_DNA"/>
</dbReference>
<dbReference type="Gene3D" id="1.10.3470.10">
    <property type="entry name" value="ABC transporter involved in vitamin B12 uptake, BtuC"/>
    <property type="match status" value="1"/>
</dbReference>
<dbReference type="PANTHER" id="PTHR30477">
    <property type="entry name" value="ABC-TRANSPORTER METAL-BINDING PROTEIN"/>
    <property type="match status" value="1"/>
</dbReference>
<dbReference type="GO" id="GO:0043190">
    <property type="term" value="C:ATP-binding cassette (ABC) transporter complex"/>
    <property type="evidence" value="ECO:0007669"/>
    <property type="project" value="InterPro"/>
</dbReference>
<feature type="transmembrane region" description="Helical" evidence="7">
    <location>
        <begin position="58"/>
        <end position="86"/>
    </location>
</feature>
<feature type="transmembrane region" description="Helical" evidence="7">
    <location>
        <begin position="98"/>
        <end position="116"/>
    </location>
</feature>
<dbReference type="AlphaFoldDB" id="A0A6B1DMW2"/>
<feature type="transmembrane region" description="Helical" evidence="7">
    <location>
        <begin position="12"/>
        <end position="38"/>
    </location>
</feature>
<evidence type="ECO:0000256" key="7">
    <source>
        <dbReference type="SAM" id="Phobius"/>
    </source>
</evidence>
<dbReference type="Pfam" id="PF00950">
    <property type="entry name" value="ABC-3"/>
    <property type="match status" value="1"/>
</dbReference>
<evidence type="ECO:0000313" key="8">
    <source>
        <dbReference type="EMBL" id="MYD88820.1"/>
    </source>
</evidence>
<dbReference type="GO" id="GO:0010043">
    <property type="term" value="P:response to zinc ion"/>
    <property type="evidence" value="ECO:0007669"/>
    <property type="project" value="TreeGrafter"/>
</dbReference>
<dbReference type="SUPFAM" id="SSF81345">
    <property type="entry name" value="ABC transporter involved in vitamin B12 uptake, BtuC"/>
    <property type="match status" value="1"/>
</dbReference>
<reference evidence="8" key="1">
    <citation type="submission" date="2019-09" db="EMBL/GenBank/DDBJ databases">
        <title>Characterisation of the sponge microbiome using genome-centric metagenomics.</title>
        <authorList>
            <person name="Engelberts J.P."/>
            <person name="Robbins S.J."/>
            <person name="De Goeij J.M."/>
            <person name="Aranda M."/>
            <person name="Bell S.C."/>
            <person name="Webster N.S."/>
        </authorList>
    </citation>
    <scope>NUCLEOTIDE SEQUENCE</scope>
    <source>
        <strain evidence="8">SB0662_bin_9</strain>
    </source>
</reference>
<keyword evidence="5 7" id="KW-0472">Membrane</keyword>
<evidence type="ECO:0000256" key="4">
    <source>
        <dbReference type="ARBA" id="ARBA00022989"/>
    </source>
</evidence>
<feature type="transmembrane region" description="Helical" evidence="7">
    <location>
        <begin position="136"/>
        <end position="156"/>
    </location>
</feature>
<comment type="similarity">
    <text evidence="2 6">Belongs to the ABC-3 integral membrane protein family.</text>
</comment>
<keyword evidence="6" id="KW-0813">Transport</keyword>
<dbReference type="InterPro" id="IPR001626">
    <property type="entry name" value="ABC_TroCD"/>
</dbReference>
<organism evidence="8">
    <name type="scientific">Caldilineaceae bacterium SB0662_bin_9</name>
    <dbReference type="NCBI Taxonomy" id="2605258"/>
    <lineage>
        <taxon>Bacteria</taxon>
        <taxon>Bacillati</taxon>
        <taxon>Chloroflexota</taxon>
        <taxon>Caldilineae</taxon>
        <taxon>Caldilineales</taxon>
        <taxon>Caldilineaceae</taxon>
    </lineage>
</organism>
<evidence type="ECO:0000256" key="6">
    <source>
        <dbReference type="RuleBase" id="RU003943"/>
    </source>
</evidence>
<evidence type="ECO:0000256" key="1">
    <source>
        <dbReference type="ARBA" id="ARBA00004141"/>
    </source>
</evidence>
<comment type="subcellular location">
    <subcellularLocation>
        <location evidence="6">Cell membrane</location>
        <topology evidence="6">Multi-pass membrane protein</topology>
    </subcellularLocation>
    <subcellularLocation>
        <location evidence="1">Membrane</location>
        <topology evidence="1">Multi-pass membrane protein</topology>
    </subcellularLocation>
</comment>
<dbReference type="GO" id="GO:0055085">
    <property type="term" value="P:transmembrane transport"/>
    <property type="evidence" value="ECO:0007669"/>
    <property type="project" value="InterPro"/>
</dbReference>
<sequence length="274" mass="28376">MEILQSWLVAPFTYAFMVRALAVSVLVGVMCPLLGTYVVTRDLGFMSDALAHSVMPGVVAAVLVGLHPLWGAVPSAIVIALLLGWLVHSTGLSADTTIGILFAGLFALGVALLPLVRHVSLNLEDLLLGQVLGASQVDVMVTAILTAVVAAVLYGLHSRLLFVSFDPLGAKVAGLSATRLDYLFLMLLAVATVTALQAVGIILVISLLITPAAAALLVTRTFEHAMFLSAGFGVSATVVGLYASYHLNVASGPVMALVATAIFAVAYAVAAARR</sequence>
<feature type="transmembrane region" description="Helical" evidence="7">
    <location>
        <begin position="225"/>
        <end position="245"/>
    </location>
</feature>
<comment type="caution">
    <text evidence="8">The sequence shown here is derived from an EMBL/GenBank/DDBJ whole genome shotgun (WGS) entry which is preliminary data.</text>
</comment>
<evidence type="ECO:0000256" key="3">
    <source>
        <dbReference type="ARBA" id="ARBA00022692"/>
    </source>
</evidence>
<feature type="transmembrane region" description="Helical" evidence="7">
    <location>
        <begin position="251"/>
        <end position="272"/>
    </location>
</feature>
<proteinExistence type="inferred from homology"/>
<dbReference type="InterPro" id="IPR037294">
    <property type="entry name" value="ABC_BtuC-like"/>
</dbReference>
<evidence type="ECO:0000256" key="2">
    <source>
        <dbReference type="ARBA" id="ARBA00008034"/>
    </source>
</evidence>
<protein>
    <submittedName>
        <fullName evidence="8">Metal ABC transporter permease</fullName>
    </submittedName>
</protein>